<dbReference type="Proteomes" id="UP001516400">
    <property type="component" value="Unassembled WGS sequence"/>
</dbReference>
<dbReference type="EMBL" id="JABFTP020000083">
    <property type="protein sequence ID" value="KAL3275571.1"/>
    <property type="molecule type" value="Genomic_DNA"/>
</dbReference>
<protein>
    <recommendedName>
        <fullName evidence="4">Structure-specific endonuclease subunit SLX4</fullName>
    </recommendedName>
</protein>
<evidence type="ECO:0000313" key="2">
    <source>
        <dbReference type="EMBL" id="KAL3275571.1"/>
    </source>
</evidence>
<comment type="caution">
    <text evidence="2">The sequence shown here is derived from an EMBL/GenBank/DDBJ whole genome shotgun (WGS) entry which is preliminary data.</text>
</comment>
<gene>
    <name evidence="2" type="ORF">HHI36_020327</name>
</gene>
<dbReference type="PANTHER" id="PTHR21541">
    <property type="entry name" value="BTB POZ DOMAIN CONTAINING 12"/>
    <property type="match status" value="1"/>
</dbReference>
<keyword evidence="3" id="KW-1185">Reference proteome</keyword>
<feature type="region of interest" description="Disordered" evidence="1">
    <location>
        <begin position="156"/>
        <end position="181"/>
    </location>
</feature>
<dbReference type="CDD" id="cd22999">
    <property type="entry name" value="SAP_SLX4"/>
    <property type="match status" value="1"/>
</dbReference>
<accession>A0ABD2N9X3</accession>
<reference evidence="2 3" key="1">
    <citation type="journal article" date="2021" name="BMC Biol.">
        <title>Horizontally acquired antibacterial genes associated with adaptive radiation of ladybird beetles.</title>
        <authorList>
            <person name="Li H.S."/>
            <person name="Tang X.F."/>
            <person name="Huang Y.H."/>
            <person name="Xu Z.Y."/>
            <person name="Chen M.L."/>
            <person name="Du X.Y."/>
            <person name="Qiu B.Y."/>
            <person name="Chen P.T."/>
            <person name="Zhang W."/>
            <person name="Slipinski A."/>
            <person name="Escalona H.E."/>
            <person name="Waterhouse R.M."/>
            <person name="Zwick A."/>
            <person name="Pang H."/>
        </authorList>
    </citation>
    <scope>NUCLEOTIDE SEQUENCE [LARGE SCALE GENOMIC DNA]</scope>
    <source>
        <strain evidence="2">SYSU2018</strain>
    </source>
</reference>
<evidence type="ECO:0008006" key="4">
    <source>
        <dbReference type="Google" id="ProtNLM"/>
    </source>
</evidence>
<name>A0ABD2N9X3_9CUCU</name>
<proteinExistence type="predicted"/>
<dbReference type="PANTHER" id="PTHR21541:SF3">
    <property type="entry name" value="STRUCTURE-SPECIFIC ENDONUCLEASE SUBUNIT SLX4"/>
    <property type="match status" value="1"/>
</dbReference>
<evidence type="ECO:0000313" key="3">
    <source>
        <dbReference type="Proteomes" id="UP001516400"/>
    </source>
</evidence>
<sequence length="356" mass="40910">MNSNTGDSISLNLTEHIEKMLMNSYGQTNSLINECENHLGKEKTETENRRSKSTYQLSSLLKKLMKNEELIVDKNKVDSDNLSGCSKSSEDVVCISDEELNYSCAQDNQHIDHFENLAEEELKNSNYFCSTPLRKYSKSSEDIVCISDEDCKNNENIDSHKNPADAEKSKNPKHSCSTPLRKYASFSETPTRVKTPKFGRNKSESNITPNRKVIIKTENITPMANYDKMDTPVIVNELSKFGLKPLKRKRGVNLLKHIYEMTHPVVKSKKAVDGCHSIAKKLKMDEFIKDVPKMDGSRSVEPWLETILETDIIFERQRSSKIPTCQIPLQIVWHNFLVENPKSEKIYSYMNLFKWK</sequence>
<organism evidence="2 3">
    <name type="scientific">Cryptolaemus montrouzieri</name>
    <dbReference type="NCBI Taxonomy" id="559131"/>
    <lineage>
        <taxon>Eukaryota</taxon>
        <taxon>Metazoa</taxon>
        <taxon>Ecdysozoa</taxon>
        <taxon>Arthropoda</taxon>
        <taxon>Hexapoda</taxon>
        <taxon>Insecta</taxon>
        <taxon>Pterygota</taxon>
        <taxon>Neoptera</taxon>
        <taxon>Endopterygota</taxon>
        <taxon>Coleoptera</taxon>
        <taxon>Polyphaga</taxon>
        <taxon>Cucujiformia</taxon>
        <taxon>Coccinelloidea</taxon>
        <taxon>Coccinellidae</taxon>
        <taxon>Scymninae</taxon>
        <taxon>Scymnini</taxon>
        <taxon>Cryptolaemus</taxon>
    </lineage>
</organism>
<feature type="compositionally biased region" description="Basic and acidic residues" evidence="1">
    <location>
        <begin position="156"/>
        <end position="170"/>
    </location>
</feature>
<dbReference type="AlphaFoldDB" id="A0ABD2N9X3"/>
<evidence type="ECO:0000256" key="1">
    <source>
        <dbReference type="SAM" id="MobiDB-lite"/>
    </source>
</evidence>